<sequence>SAFAPEVLEKLRLQATMGKPYDVRLGGL</sequence>
<protein>
    <submittedName>
        <fullName evidence="1">Uncharacterized protein</fullName>
    </submittedName>
</protein>
<dbReference type="AlphaFoldDB" id="A0A0F9DY43"/>
<dbReference type="EMBL" id="LAZR01027108">
    <property type="protein sequence ID" value="KKL66743.1"/>
    <property type="molecule type" value="Genomic_DNA"/>
</dbReference>
<accession>A0A0F9DY43</accession>
<organism evidence="1">
    <name type="scientific">marine sediment metagenome</name>
    <dbReference type="NCBI Taxonomy" id="412755"/>
    <lineage>
        <taxon>unclassified sequences</taxon>
        <taxon>metagenomes</taxon>
        <taxon>ecological metagenomes</taxon>
    </lineage>
</organism>
<proteinExistence type="predicted"/>
<reference evidence="1" key="1">
    <citation type="journal article" date="2015" name="Nature">
        <title>Complex archaea that bridge the gap between prokaryotes and eukaryotes.</title>
        <authorList>
            <person name="Spang A."/>
            <person name="Saw J.H."/>
            <person name="Jorgensen S.L."/>
            <person name="Zaremba-Niedzwiedzka K."/>
            <person name="Martijn J."/>
            <person name="Lind A.E."/>
            <person name="van Eijk R."/>
            <person name="Schleper C."/>
            <person name="Guy L."/>
            <person name="Ettema T.J."/>
        </authorList>
    </citation>
    <scope>NUCLEOTIDE SEQUENCE</scope>
</reference>
<gene>
    <name evidence="1" type="ORF">LCGC14_2141970</name>
</gene>
<comment type="caution">
    <text evidence="1">The sequence shown here is derived from an EMBL/GenBank/DDBJ whole genome shotgun (WGS) entry which is preliminary data.</text>
</comment>
<evidence type="ECO:0000313" key="1">
    <source>
        <dbReference type="EMBL" id="KKL66743.1"/>
    </source>
</evidence>
<feature type="non-terminal residue" evidence="1">
    <location>
        <position position="1"/>
    </location>
</feature>
<name>A0A0F9DY43_9ZZZZ</name>